<evidence type="ECO:0008006" key="5">
    <source>
        <dbReference type="Google" id="ProtNLM"/>
    </source>
</evidence>
<sequence>MNRRTFTASLAALAASPALPVAAPSATAPAAVPPGAYAWGQLIARAQATCSPAMLARHLHLSIDEATQLFGKMVRDGVLRAPGVAGVARAVHPLPGSGIKPAATRKATTRLGDWVRTEMQPEGSPPMVNSDDAGLGCGDADQQDDTDAREDQPPEDIPQSR</sequence>
<evidence type="ECO:0000313" key="3">
    <source>
        <dbReference type="EMBL" id="MBD3665639.1"/>
    </source>
</evidence>
<organism evidence="3 4">
    <name type="scientific">Sulfitobacter aestuariivivens</name>
    <dbReference type="NCBI Taxonomy" id="2766981"/>
    <lineage>
        <taxon>Bacteria</taxon>
        <taxon>Pseudomonadati</taxon>
        <taxon>Pseudomonadota</taxon>
        <taxon>Alphaproteobacteria</taxon>
        <taxon>Rhodobacterales</taxon>
        <taxon>Roseobacteraceae</taxon>
        <taxon>Sulfitobacter</taxon>
    </lineage>
</organism>
<dbReference type="PROSITE" id="PS51318">
    <property type="entry name" value="TAT"/>
    <property type="match status" value="1"/>
</dbReference>
<feature type="signal peptide" evidence="2">
    <location>
        <begin position="1"/>
        <end position="30"/>
    </location>
</feature>
<dbReference type="Proteomes" id="UP000635142">
    <property type="component" value="Unassembled WGS sequence"/>
</dbReference>
<comment type="caution">
    <text evidence="3">The sequence shown here is derived from an EMBL/GenBank/DDBJ whole genome shotgun (WGS) entry which is preliminary data.</text>
</comment>
<gene>
    <name evidence="3" type="ORF">H9Q16_17020</name>
</gene>
<keyword evidence="2" id="KW-0732">Signal</keyword>
<reference evidence="3" key="1">
    <citation type="submission" date="2020-08" db="EMBL/GenBank/DDBJ databases">
        <title>Sulfitobacter aestuariivivens sp. nov., isolated from a tidal flat.</title>
        <authorList>
            <person name="Park S."/>
            <person name="Yoon J.-H."/>
        </authorList>
    </citation>
    <scope>NUCLEOTIDE SEQUENCE</scope>
    <source>
        <strain evidence="3">TSTF-M16</strain>
    </source>
</reference>
<dbReference type="RefSeq" id="WP_191076604.1">
    <property type="nucleotide sequence ID" value="NZ_JACTAG010000002.1"/>
</dbReference>
<evidence type="ECO:0000313" key="4">
    <source>
        <dbReference type="Proteomes" id="UP000635142"/>
    </source>
</evidence>
<dbReference type="EMBL" id="JACTAG010000002">
    <property type="protein sequence ID" value="MBD3665639.1"/>
    <property type="molecule type" value="Genomic_DNA"/>
</dbReference>
<feature type="region of interest" description="Disordered" evidence="1">
    <location>
        <begin position="117"/>
        <end position="161"/>
    </location>
</feature>
<evidence type="ECO:0000256" key="1">
    <source>
        <dbReference type="SAM" id="MobiDB-lite"/>
    </source>
</evidence>
<feature type="chain" id="PRO_5037619114" description="MarR family transcriptional regulator" evidence="2">
    <location>
        <begin position="31"/>
        <end position="161"/>
    </location>
</feature>
<name>A0A927D8D4_9RHOB</name>
<protein>
    <recommendedName>
        <fullName evidence="5">MarR family transcriptional regulator</fullName>
    </recommendedName>
</protein>
<evidence type="ECO:0000256" key="2">
    <source>
        <dbReference type="SAM" id="SignalP"/>
    </source>
</evidence>
<dbReference type="AlphaFoldDB" id="A0A927D8D4"/>
<accession>A0A927D8D4</accession>
<keyword evidence="4" id="KW-1185">Reference proteome</keyword>
<proteinExistence type="predicted"/>
<dbReference type="InterPro" id="IPR006311">
    <property type="entry name" value="TAT_signal"/>
</dbReference>